<evidence type="ECO:0000313" key="2">
    <source>
        <dbReference type="EMBL" id="VVE42438.1"/>
    </source>
</evidence>
<dbReference type="NCBIfam" id="TIGR04488">
    <property type="entry name" value="SoxY_true_GGCGG"/>
    <property type="match status" value="1"/>
</dbReference>
<dbReference type="EMBL" id="CABPRZ010000021">
    <property type="protein sequence ID" value="VVE42438.1"/>
    <property type="molecule type" value="Genomic_DNA"/>
</dbReference>
<dbReference type="AlphaFoldDB" id="A0A5E4Y287"/>
<name>A0A5E4Y287_9BURK</name>
<dbReference type="Pfam" id="PF13501">
    <property type="entry name" value="SoxY"/>
    <property type="match status" value="1"/>
</dbReference>
<protein>
    <submittedName>
        <fullName evidence="2">Tat pathway signal protein</fullName>
    </submittedName>
</protein>
<keyword evidence="3" id="KW-1185">Reference proteome</keyword>
<dbReference type="OrthoDB" id="9798154at2"/>
<gene>
    <name evidence="2" type="ORF">PTE30175_04130</name>
</gene>
<feature type="domain" description="Ig-like SoxY" evidence="1">
    <location>
        <begin position="55"/>
        <end position="155"/>
    </location>
</feature>
<evidence type="ECO:0000259" key="1">
    <source>
        <dbReference type="Pfam" id="PF13501"/>
    </source>
</evidence>
<dbReference type="Proteomes" id="UP000414233">
    <property type="component" value="Unassembled WGS sequence"/>
</dbReference>
<dbReference type="PROSITE" id="PS51318">
    <property type="entry name" value="TAT"/>
    <property type="match status" value="1"/>
</dbReference>
<evidence type="ECO:0000313" key="3">
    <source>
        <dbReference type="Proteomes" id="UP000414233"/>
    </source>
</evidence>
<organism evidence="2 3">
    <name type="scientific">Pandoraea terrae</name>
    <dbReference type="NCBI Taxonomy" id="1537710"/>
    <lineage>
        <taxon>Bacteria</taxon>
        <taxon>Pseudomonadati</taxon>
        <taxon>Pseudomonadota</taxon>
        <taxon>Betaproteobacteria</taxon>
        <taxon>Burkholderiales</taxon>
        <taxon>Burkholderiaceae</taxon>
        <taxon>Pandoraea</taxon>
    </lineage>
</organism>
<dbReference type="InterPro" id="IPR016568">
    <property type="entry name" value="Sulphur_oxidation_SoxY"/>
</dbReference>
<dbReference type="InterPro" id="IPR032711">
    <property type="entry name" value="SoxY"/>
</dbReference>
<accession>A0A5E4Y287</accession>
<sequence>MNAMRRKALKTTGSITLLGTLLAAGVFRPVVAFAAATWNKAAFGTTSVDDTIKQLGGTSAAESKDITLTAPDIAENGAVVPISVTSILPKITSISILIEKNPNTLAASFNIPEGTEPNVNTRVKMGETSKVHALVQADGKFYVTSKEVKVTLGGCGG</sequence>
<dbReference type="InterPro" id="IPR006311">
    <property type="entry name" value="TAT_signal"/>
</dbReference>
<dbReference type="RefSeq" id="WP_150699004.1">
    <property type="nucleotide sequence ID" value="NZ_CABPRZ010000021.1"/>
</dbReference>
<proteinExistence type="predicted"/>
<dbReference type="PIRSF" id="PIRSF010312">
    <property type="entry name" value="Sulphur_oxidation_SoxY"/>
    <property type="match status" value="1"/>
</dbReference>
<dbReference type="Gene3D" id="2.60.40.2470">
    <property type="entry name" value="SoxY domain"/>
    <property type="match status" value="1"/>
</dbReference>
<reference evidence="2 3" key="1">
    <citation type="submission" date="2019-08" db="EMBL/GenBank/DDBJ databases">
        <authorList>
            <person name="Peeters C."/>
        </authorList>
    </citation>
    <scope>NUCLEOTIDE SEQUENCE [LARGE SCALE GENOMIC DNA]</scope>
    <source>
        <strain evidence="2 3">LMG 30175</strain>
    </source>
</reference>
<dbReference type="InterPro" id="IPR038162">
    <property type="entry name" value="SoxY_sf"/>
</dbReference>